<keyword evidence="6 9" id="KW-0812">Transmembrane</keyword>
<comment type="subunit">
    <text evidence="9">Type II secretion is composed of four main components: the outer membrane complex, the inner membrane complex, the cytoplasmic secretion ATPase and the periplasm-spanning pseudopilus.</text>
</comment>
<dbReference type="AlphaFoldDB" id="A0A318D3Y8"/>
<keyword evidence="5 9" id="KW-0997">Cell inner membrane</keyword>
<dbReference type="GO" id="GO:0015628">
    <property type="term" value="P:protein secretion by the type II secretion system"/>
    <property type="evidence" value="ECO:0007669"/>
    <property type="project" value="UniProtKB-UniRule"/>
</dbReference>
<dbReference type="GO" id="GO:0015627">
    <property type="term" value="C:type II protein secretion system complex"/>
    <property type="evidence" value="ECO:0007669"/>
    <property type="project" value="UniProtKB-UniRule"/>
</dbReference>
<dbReference type="Proteomes" id="UP000247689">
    <property type="component" value="Unassembled WGS sequence"/>
</dbReference>
<evidence type="ECO:0000256" key="1">
    <source>
        <dbReference type="ARBA" id="ARBA00004377"/>
    </source>
</evidence>
<reference evidence="11 12" key="1">
    <citation type="submission" date="2018-05" db="EMBL/GenBank/DDBJ databases">
        <title>Kangiella spongicola genome sequence.</title>
        <authorList>
            <person name="Maclea K.S."/>
            <person name="Goen A.E."/>
            <person name="Kelley C."/>
            <person name="Underriner A."/>
            <person name="Silverwood T."/>
            <person name="Trachtenberg A.M."/>
        </authorList>
    </citation>
    <scope>NUCLEOTIDE SEQUENCE [LARGE SCALE GENOMIC DNA]</scope>
    <source>
        <strain evidence="11 12">ATCC BAA-2076</strain>
    </source>
</reference>
<keyword evidence="7 9" id="KW-1133">Transmembrane helix</keyword>
<keyword evidence="3" id="KW-1003">Cell membrane</keyword>
<feature type="domain" description="Type II secretion system protein GspI C-terminal" evidence="10">
    <location>
        <begin position="46"/>
        <end position="107"/>
    </location>
</feature>
<organism evidence="11 12">
    <name type="scientific">Kangiella spongicola</name>
    <dbReference type="NCBI Taxonomy" id="796379"/>
    <lineage>
        <taxon>Bacteria</taxon>
        <taxon>Pseudomonadati</taxon>
        <taxon>Pseudomonadota</taxon>
        <taxon>Gammaproteobacteria</taxon>
        <taxon>Kangiellales</taxon>
        <taxon>Kangiellaceae</taxon>
        <taxon>Kangiella</taxon>
    </lineage>
</organism>
<comment type="subcellular location">
    <subcellularLocation>
        <location evidence="1 9">Cell inner membrane</location>
        <topology evidence="1 9">Single-pass membrane protein</topology>
    </subcellularLocation>
</comment>
<dbReference type="NCBIfam" id="TIGR01707">
    <property type="entry name" value="gspI"/>
    <property type="match status" value="1"/>
</dbReference>
<comment type="PTM">
    <text evidence="9">Cleaved by prepilin peptidase.</text>
</comment>
<dbReference type="EMBL" id="QICH01000001">
    <property type="protein sequence ID" value="PXF64032.1"/>
    <property type="molecule type" value="Genomic_DNA"/>
</dbReference>
<dbReference type="PANTHER" id="PTHR38779:SF2">
    <property type="entry name" value="TYPE II SECRETION SYSTEM PROTEIN I-RELATED"/>
    <property type="match status" value="1"/>
</dbReference>
<evidence type="ECO:0000256" key="8">
    <source>
        <dbReference type="ARBA" id="ARBA00023136"/>
    </source>
</evidence>
<evidence type="ECO:0000313" key="12">
    <source>
        <dbReference type="Proteomes" id="UP000247689"/>
    </source>
</evidence>
<keyword evidence="8 9" id="KW-0472">Membrane</keyword>
<evidence type="ECO:0000259" key="10">
    <source>
        <dbReference type="Pfam" id="PF02501"/>
    </source>
</evidence>
<name>A0A318D3Y8_9GAMM</name>
<dbReference type="Pfam" id="PF07963">
    <property type="entry name" value="N_methyl"/>
    <property type="match status" value="1"/>
</dbReference>
<evidence type="ECO:0000256" key="7">
    <source>
        <dbReference type="ARBA" id="ARBA00022989"/>
    </source>
</evidence>
<protein>
    <recommendedName>
        <fullName evidence="9">Type II secretion system protein I</fullName>
        <shortName evidence="9">T2SS minor pseudopilin I</shortName>
    </recommendedName>
</protein>
<accession>A0A318D3Y8</accession>
<dbReference type="InterPro" id="IPR045584">
    <property type="entry name" value="Pilin-like"/>
</dbReference>
<evidence type="ECO:0000256" key="2">
    <source>
        <dbReference type="ARBA" id="ARBA00008358"/>
    </source>
</evidence>
<dbReference type="GO" id="GO:0005886">
    <property type="term" value="C:plasma membrane"/>
    <property type="evidence" value="ECO:0007669"/>
    <property type="project" value="UniProtKB-SubCell"/>
</dbReference>
<evidence type="ECO:0000256" key="3">
    <source>
        <dbReference type="ARBA" id="ARBA00022475"/>
    </source>
</evidence>
<evidence type="ECO:0000313" key="11">
    <source>
        <dbReference type="EMBL" id="PXF64032.1"/>
    </source>
</evidence>
<dbReference type="SUPFAM" id="SSF54523">
    <property type="entry name" value="Pili subunits"/>
    <property type="match status" value="1"/>
</dbReference>
<dbReference type="InterPro" id="IPR010052">
    <property type="entry name" value="T2SS_protein-GspI"/>
</dbReference>
<proteinExistence type="inferred from homology"/>
<dbReference type="OrthoDB" id="6121517at2"/>
<keyword evidence="12" id="KW-1185">Reference proteome</keyword>
<evidence type="ECO:0000256" key="5">
    <source>
        <dbReference type="ARBA" id="ARBA00022519"/>
    </source>
</evidence>
<comment type="function">
    <text evidence="9">Component of the type II secretion system required for the energy-dependent secretion of extracellular factors such as proteases and toxins from the periplasm.</text>
</comment>
<dbReference type="NCBIfam" id="TIGR02532">
    <property type="entry name" value="IV_pilin_GFxxxE"/>
    <property type="match status" value="1"/>
</dbReference>
<evidence type="ECO:0000256" key="6">
    <source>
        <dbReference type="ARBA" id="ARBA00022692"/>
    </source>
</evidence>
<dbReference type="Pfam" id="PF02501">
    <property type="entry name" value="T2SSI"/>
    <property type="match status" value="1"/>
</dbReference>
<evidence type="ECO:0000256" key="4">
    <source>
        <dbReference type="ARBA" id="ARBA00022481"/>
    </source>
</evidence>
<sequence length="132" mass="14729">MNKHGQNEKGLSLLELLIALAVLAIFITPMLTGLFSSSVVALGNSKERTLASYVAQNHFAELELDDEWPSVGTKQGVTEYAGREWEWEQKVVGTEVETMRRVSFSIKFGSDGIFTMTGFVGKKTDKERGQRR</sequence>
<feature type="transmembrane region" description="Helical" evidence="9">
    <location>
        <begin position="16"/>
        <end position="42"/>
    </location>
</feature>
<dbReference type="InterPro" id="IPR003413">
    <property type="entry name" value="T2SS_GspI_C"/>
</dbReference>
<keyword evidence="4 9" id="KW-0488">Methylation</keyword>
<comment type="similarity">
    <text evidence="2 9">Belongs to the GSP I family.</text>
</comment>
<dbReference type="InterPro" id="IPR012902">
    <property type="entry name" value="N_methyl_site"/>
</dbReference>
<dbReference type="PANTHER" id="PTHR38779">
    <property type="entry name" value="TYPE II SECRETION SYSTEM PROTEIN I-RELATED"/>
    <property type="match status" value="1"/>
</dbReference>
<evidence type="ECO:0000256" key="9">
    <source>
        <dbReference type="RuleBase" id="RU368030"/>
    </source>
</evidence>
<gene>
    <name evidence="11" type="primary">gspI</name>
    <name evidence="11" type="ORF">DL796_02495</name>
</gene>
<comment type="caution">
    <text evidence="11">The sequence shown here is derived from an EMBL/GenBank/DDBJ whole genome shotgun (WGS) entry which is preliminary data.</text>
</comment>
<dbReference type="Gene3D" id="3.30.1300.30">
    <property type="entry name" value="GSPII I/J protein-like"/>
    <property type="match status" value="1"/>
</dbReference>